<dbReference type="AlphaFoldDB" id="M1DTZ1"/>
<dbReference type="Proteomes" id="UP000011115">
    <property type="component" value="Unassembled WGS sequence"/>
</dbReference>
<accession>M1DTZ1</accession>
<dbReference type="InParanoid" id="M1DTZ1"/>
<feature type="region of interest" description="Disordered" evidence="1">
    <location>
        <begin position="1"/>
        <end position="20"/>
    </location>
</feature>
<dbReference type="Gramene" id="PGSC0003DMT400094359">
    <property type="protein sequence ID" value="PGSC0003DMT400094359"/>
    <property type="gene ID" value="PGSC0003DMG400043930"/>
</dbReference>
<evidence type="ECO:0000256" key="1">
    <source>
        <dbReference type="SAM" id="MobiDB-lite"/>
    </source>
</evidence>
<organism evidence="2 3">
    <name type="scientific">Solanum tuberosum</name>
    <name type="common">Potato</name>
    <dbReference type="NCBI Taxonomy" id="4113"/>
    <lineage>
        <taxon>Eukaryota</taxon>
        <taxon>Viridiplantae</taxon>
        <taxon>Streptophyta</taxon>
        <taxon>Embryophyta</taxon>
        <taxon>Tracheophyta</taxon>
        <taxon>Spermatophyta</taxon>
        <taxon>Magnoliopsida</taxon>
        <taxon>eudicotyledons</taxon>
        <taxon>Gunneridae</taxon>
        <taxon>Pentapetalae</taxon>
        <taxon>asterids</taxon>
        <taxon>lamiids</taxon>
        <taxon>Solanales</taxon>
        <taxon>Solanaceae</taxon>
        <taxon>Solanoideae</taxon>
        <taxon>Solaneae</taxon>
        <taxon>Solanum</taxon>
    </lineage>
</organism>
<name>M1DTZ1_SOLTU</name>
<dbReference type="HOGENOM" id="CLU_029307_7_2_1"/>
<evidence type="ECO:0008006" key="4">
    <source>
        <dbReference type="Google" id="ProtNLM"/>
    </source>
</evidence>
<sequence length="119" mass="12628">MNKSKVMERIKPAQEKSVGSVINEETATSKDKATKLTTTIGKGKDKRPTSSRKAITMDPNIPSWARGFFRAVHIFLAETHSTDLSESGPVVPPEATSSTDAQIQSETSGPDAPADGATA</sequence>
<protein>
    <recommendedName>
        <fullName evidence="4">Integrase core domain containing protein</fullName>
    </recommendedName>
</protein>
<proteinExistence type="predicted"/>
<feature type="region of interest" description="Disordered" evidence="1">
    <location>
        <begin position="81"/>
        <end position="119"/>
    </location>
</feature>
<evidence type="ECO:0000313" key="3">
    <source>
        <dbReference type="Proteomes" id="UP000011115"/>
    </source>
</evidence>
<keyword evidence="3" id="KW-1185">Reference proteome</keyword>
<reference evidence="3" key="1">
    <citation type="journal article" date="2011" name="Nature">
        <title>Genome sequence and analysis of the tuber crop potato.</title>
        <authorList>
            <consortium name="The Potato Genome Sequencing Consortium"/>
        </authorList>
    </citation>
    <scope>NUCLEOTIDE SEQUENCE [LARGE SCALE GENOMIC DNA]</scope>
    <source>
        <strain evidence="3">cv. DM1-3 516 R44</strain>
    </source>
</reference>
<reference evidence="2" key="2">
    <citation type="submission" date="2015-06" db="UniProtKB">
        <authorList>
            <consortium name="EnsemblPlants"/>
        </authorList>
    </citation>
    <scope>IDENTIFICATION</scope>
    <source>
        <strain evidence="2">DM1-3 516 R44</strain>
    </source>
</reference>
<dbReference type="PaxDb" id="4113-PGSC0003DMT400094359"/>
<feature type="compositionally biased region" description="Basic and acidic residues" evidence="1">
    <location>
        <begin position="1"/>
        <end position="14"/>
    </location>
</feature>
<evidence type="ECO:0000313" key="2">
    <source>
        <dbReference type="EnsemblPlants" id="PGSC0003DMT400094359"/>
    </source>
</evidence>
<dbReference type="EnsemblPlants" id="PGSC0003DMT400094359">
    <property type="protein sequence ID" value="PGSC0003DMT400094359"/>
    <property type="gene ID" value="PGSC0003DMG400043930"/>
</dbReference>
<feature type="compositionally biased region" description="Polar residues" evidence="1">
    <location>
        <begin position="95"/>
        <end position="108"/>
    </location>
</feature>